<evidence type="ECO:0000256" key="1">
    <source>
        <dbReference type="SAM" id="MobiDB-lite"/>
    </source>
</evidence>
<comment type="caution">
    <text evidence="2">The sequence shown here is derived from an EMBL/GenBank/DDBJ whole genome shotgun (WGS) entry which is preliminary data.</text>
</comment>
<feature type="compositionally biased region" description="Basic and acidic residues" evidence="1">
    <location>
        <begin position="25"/>
        <end position="41"/>
    </location>
</feature>
<sequence length="59" mass="6595">MMSRAVNQLLSKVSTSSKHCNLLPSKDRESTGELWKQEIAHPDGPLGDSHNFSNFPAYH</sequence>
<accession>A0ABS8WJP9</accession>
<feature type="non-terminal residue" evidence="2">
    <location>
        <position position="59"/>
    </location>
</feature>
<organism evidence="2 3">
    <name type="scientific">Datura stramonium</name>
    <name type="common">Jimsonweed</name>
    <name type="synonym">Common thornapple</name>
    <dbReference type="NCBI Taxonomy" id="4076"/>
    <lineage>
        <taxon>Eukaryota</taxon>
        <taxon>Viridiplantae</taxon>
        <taxon>Streptophyta</taxon>
        <taxon>Embryophyta</taxon>
        <taxon>Tracheophyta</taxon>
        <taxon>Spermatophyta</taxon>
        <taxon>Magnoliopsida</taxon>
        <taxon>eudicotyledons</taxon>
        <taxon>Gunneridae</taxon>
        <taxon>Pentapetalae</taxon>
        <taxon>asterids</taxon>
        <taxon>lamiids</taxon>
        <taxon>Solanales</taxon>
        <taxon>Solanaceae</taxon>
        <taxon>Solanoideae</taxon>
        <taxon>Datureae</taxon>
        <taxon>Datura</taxon>
    </lineage>
</organism>
<name>A0ABS8WJP9_DATST</name>
<feature type="compositionally biased region" description="Polar residues" evidence="1">
    <location>
        <begin position="50"/>
        <end position="59"/>
    </location>
</feature>
<evidence type="ECO:0000313" key="3">
    <source>
        <dbReference type="Proteomes" id="UP000823775"/>
    </source>
</evidence>
<protein>
    <submittedName>
        <fullName evidence="2">Uncharacterized protein</fullName>
    </submittedName>
</protein>
<dbReference type="Proteomes" id="UP000823775">
    <property type="component" value="Unassembled WGS sequence"/>
</dbReference>
<dbReference type="EMBL" id="JACEIK010007031">
    <property type="protein sequence ID" value="MCE3049638.1"/>
    <property type="molecule type" value="Genomic_DNA"/>
</dbReference>
<gene>
    <name evidence="2" type="ORF">HAX54_045453</name>
</gene>
<keyword evidence="3" id="KW-1185">Reference proteome</keyword>
<proteinExistence type="predicted"/>
<feature type="region of interest" description="Disordered" evidence="1">
    <location>
        <begin position="17"/>
        <end position="59"/>
    </location>
</feature>
<evidence type="ECO:0000313" key="2">
    <source>
        <dbReference type="EMBL" id="MCE3049638.1"/>
    </source>
</evidence>
<reference evidence="2 3" key="1">
    <citation type="journal article" date="2021" name="BMC Genomics">
        <title>Datura genome reveals duplications of psychoactive alkaloid biosynthetic genes and high mutation rate following tissue culture.</title>
        <authorList>
            <person name="Rajewski A."/>
            <person name="Carter-House D."/>
            <person name="Stajich J."/>
            <person name="Litt A."/>
        </authorList>
    </citation>
    <scope>NUCLEOTIDE SEQUENCE [LARGE SCALE GENOMIC DNA]</scope>
    <source>
        <strain evidence="2">AR-01</strain>
    </source>
</reference>